<accession>A0A7U9CQ99</accession>
<proteinExistence type="predicted"/>
<feature type="domain" description="HTH cro/C1-type" evidence="1">
    <location>
        <begin position="7"/>
        <end position="37"/>
    </location>
</feature>
<dbReference type="Proteomes" id="UP000006045">
    <property type="component" value="Chromosome"/>
</dbReference>
<dbReference type="SUPFAM" id="SSF47413">
    <property type="entry name" value="lambda repressor-like DNA-binding domains"/>
    <property type="match status" value="1"/>
</dbReference>
<evidence type="ECO:0000313" key="3">
    <source>
        <dbReference type="Proteomes" id="UP000006045"/>
    </source>
</evidence>
<reference evidence="2 3" key="1">
    <citation type="submission" date="2012-08" db="EMBL/GenBank/DDBJ databases">
        <title>The genome of cave-isolated P. fluorescens strain R124 demonstrates phenotypic adaptation to the mineral environment.</title>
        <authorList>
            <person name="Barton M.D."/>
            <person name="Petronio M."/>
            <person name="Giarrizzo J.G."/>
            <person name="Bowling B.V."/>
            <person name="Barton H.A."/>
        </authorList>
    </citation>
    <scope>NUCLEOTIDE SEQUENCE [LARGE SCALE GENOMIC DNA]</scope>
    <source>
        <strain evidence="2 3">R124</strain>
    </source>
</reference>
<dbReference type="OrthoDB" id="6302218at2"/>
<dbReference type="RefSeq" id="WP_003227306.1">
    <property type="nucleotide sequence ID" value="NZ_CM001561.1"/>
</dbReference>
<dbReference type="Pfam" id="PF01381">
    <property type="entry name" value="HTH_3"/>
    <property type="match status" value="1"/>
</dbReference>
<dbReference type="InterPro" id="IPR001387">
    <property type="entry name" value="Cro/C1-type_HTH"/>
</dbReference>
<dbReference type="Gene3D" id="1.10.260.40">
    <property type="entry name" value="lambda repressor-like DNA-binding domains"/>
    <property type="match status" value="1"/>
</dbReference>
<protein>
    <recommendedName>
        <fullName evidence="1">HTH cro/C1-type domain-containing protein</fullName>
    </recommendedName>
</protein>
<evidence type="ECO:0000259" key="1">
    <source>
        <dbReference type="PROSITE" id="PS50943"/>
    </source>
</evidence>
<sequence length="78" mass="8767">MDLAIKLKAIRRQEGVTQSEFCELVGISISTYKKYESSMFEMGYGALCKVANHPRFTKYTLWLMTGNAAPDCGQVKPN</sequence>
<dbReference type="GO" id="GO:0003677">
    <property type="term" value="F:DNA binding"/>
    <property type="evidence" value="ECO:0007669"/>
    <property type="project" value="InterPro"/>
</dbReference>
<organism evidence="2 3">
    <name type="scientific">Pseudomonas fluorescens R124</name>
    <dbReference type="NCBI Taxonomy" id="743713"/>
    <lineage>
        <taxon>Bacteria</taxon>
        <taxon>Pseudomonadati</taxon>
        <taxon>Pseudomonadota</taxon>
        <taxon>Gammaproteobacteria</taxon>
        <taxon>Pseudomonadales</taxon>
        <taxon>Pseudomonadaceae</taxon>
        <taxon>Pseudomonas</taxon>
    </lineage>
</organism>
<dbReference type="EMBL" id="CM001561">
    <property type="protein sequence ID" value="EJZ59568.1"/>
    <property type="molecule type" value="Genomic_DNA"/>
</dbReference>
<name>A0A7U9CQ99_PSEFL</name>
<dbReference type="SMART" id="SM00530">
    <property type="entry name" value="HTH_XRE"/>
    <property type="match status" value="1"/>
</dbReference>
<dbReference type="InterPro" id="IPR010982">
    <property type="entry name" value="Lambda_DNA-bd_dom_sf"/>
</dbReference>
<evidence type="ECO:0000313" key="2">
    <source>
        <dbReference type="EMBL" id="EJZ59568.1"/>
    </source>
</evidence>
<dbReference type="CDD" id="cd00093">
    <property type="entry name" value="HTH_XRE"/>
    <property type="match status" value="1"/>
</dbReference>
<gene>
    <name evidence="2" type="ORF">I1A_003920</name>
</gene>
<dbReference type="AlphaFoldDB" id="A0A7U9CQ99"/>
<dbReference type="PROSITE" id="PS50943">
    <property type="entry name" value="HTH_CROC1"/>
    <property type="match status" value="1"/>
</dbReference>